<dbReference type="EMBL" id="UYWX01001379">
    <property type="protein sequence ID" value="VDM20883.1"/>
    <property type="molecule type" value="Genomic_DNA"/>
</dbReference>
<evidence type="ECO:0000313" key="3">
    <source>
        <dbReference type="Proteomes" id="UP000274429"/>
    </source>
</evidence>
<dbReference type="WBParaSite" id="TTAC_0000270301-mRNA-1">
    <property type="protein sequence ID" value="TTAC_0000270301-mRNA-1"/>
    <property type="gene ID" value="TTAC_0000270301"/>
</dbReference>
<reference evidence="2 3" key="2">
    <citation type="submission" date="2018-11" db="EMBL/GenBank/DDBJ databases">
        <authorList>
            <consortium name="Pathogen Informatics"/>
        </authorList>
    </citation>
    <scope>NUCLEOTIDE SEQUENCE [LARGE SCALE GENOMIC DNA]</scope>
</reference>
<keyword evidence="3" id="KW-1185">Reference proteome</keyword>
<name>A0A0R3WPL3_HYDTA</name>
<dbReference type="Proteomes" id="UP000274429">
    <property type="component" value="Unassembled WGS sequence"/>
</dbReference>
<evidence type="ECO:0000313" key="4">
    <source>
        <dbReference type="WBParaSite" id="TTAC_0000270301-mRNA-1"/>
    </source>
</evidence>
<feature type="region of interest" description="Disordered" evidence="1">
    <location>
        <begin position="35"/>
        <end position="59"/>
    </location>
</feature>
<accession>A0A0R3WPL3</accession>
<evidence type="ECO:0000256" key="1">
    <source>
        <dbReference type="SAM" id="MobiDB-lite"/>
    </source>
</evidence>
<protein>
    <submittedName>
        <fullName evidence="4">Vacuolar protein sorting-associated protein 54</fullName>
    </submittedName>
</protein>
<reference evidence="4" key="1">
    <citation type="submission" date="2017-02" db="UniProtKB">
        <authorList>
            <consortium name="WormBaseParasite"/>
        </authorList>
    </citation>
    <scope>IDENTIFICATION</scope>
</reference>
<feature type="region of interest" description="Disordered" evidence="1">
    <location>
        <begin position="1647"/>
        <end position="1671"/>
    </location>
</feature>
<dbReference type="STRING" id="6205.A0A0R3WPL3"/>
<organism evidence="4">
    <name type="scientific">Hydatigena taeniaeformis</name>
    <name type="common">Feline tapeworm</name>
    <name type="synonym">Taenia taeniaeformis</name>
    <dbReference type="NCBI Taxonomy" id="6205"/>
    <lineage>
        <taxon>Eukaryota</taxon>
        <taxon>Metazoa</taxon>
        <taxon>Spiralia</taxon>
        <taxon>Lophotrochozoa</taxon>
        <taxon>Platyhelminthes</taxon>
        <taxon>Cestoda</taxon>
        <taxon>Eucestoda</taxon>
        <taxon>Cyclophyllidea</taxon>
        <taxon>Taeniidae</taxon>
        <taxon>Hydatigera</taxon>
    </lineage>
</organism>
<dbReference type="OrthoDB" id="6245635at2759"/>
<gene>
    <name evidence="2" type="ORF">TTAC_LOCUS2688</name>
</gene>
<evidence type="ECO:0000313" key="2">
    <source>
        <dbReference type="EMBL" id="VDM20883.1"/>
    </source>
</evidence>
<proteinExistence type="predicted"/>
<sequence length="1671" mass="186908">NPFALAQTPEPLGTVDTTISEFFNKKSENAYENESLIKPTEGDSPLATSANHEDFKSSHSDLVSTRRTLPTNEAQFYFKLLSETLMLRKLVGGMQRSPSQLFLVKLAPFQIIQLCDCVRKLSSVEPHTEDGKLIKKLSIEANRHQKFKVKAKTVARLRNFYQRVYHPVLQSSISKMSRIMEEEVNATLKNAEVHLNGENTFNLTGICSAILFDTTDSLSLFFLESIKQRCITTSGNAVLLSTTEYQKLSTLAQEAIVMLKAVQSHLLPPDTHTDIVFQLLCLYKIRALIRMENNFKALMLGKRLLWKHALTQFFNCYPEKASKSLFTNAAFNIFVEESDHLCEDIQSGVLEEVQVLIEGIEKTTNATPEAVANLLSSKTKCHKVLEAVQSKYVVSSVNNRQINCDPCLVGQWMSTLASCSNDSLLAFLESARMEEVQQFLLTRPETQELNESAPTEHLVISNSVDNMATFEPTELTRLTSTTAGIGQSTSKSNLIFILLLETLIKQCNQSKIFINRSVFAELQGLSIDTVVKEAESGTVDDVEGEMNATDEGTTMEQAEMYLTLLLLNDKTFCTPSQYDVAVKLLHDIKSTSSLSVEAFDTLKNDVDEFGARINSFLNSDSALLCAIVSLRALRSQLVDGSVQPTDHRHHHMQLLFVLSISRAFISAESPLHEAVTTQMQKFRVSLVEEVDVEGDANMLQQLQTFLEEELINALLTTTSGCSSQLSTHGCVKDLNFLSSLQFLCVAISLLPVDIEVKLLAILLCRPACSMSVEGGSLIQALLGEVNTKLQTSTPLRSRRSLRLTIPLLPVVLNLEGDQSSVEFDKLLTTLFIANDLAEEMKTFANFTLNNLISKVVWKFFFNHEPLTLHGLFDELGEKTSKLTSEWLRTDRQQCAFFPRLFYTAGGLPLGQLRSEQLPVEGNFSLCQMESYFILLQSLLVITTIVGHTDPNVMLSKDHLVALYHAAVLALHSVHLHGRHEAKVGLIWLLHRIESLYPPEGSDEVVLHSLLPDNLLLRDMLQSAVSKAGRSVVESLRSRIAPIILPLGSESGDPFMSPDPELVKEGLKASLCGYFSISPSDALSALRILRELQYKELSSVDLALTCRIINYLFKDDCSRFKNSNRRDNACVVDLPDDSVQSTAIEIAMSNLEAFASIGSLDSSQDVEIFLKSIFTLSSCIGMEYFSEQAISETIISSPSETFSSFSARPSSGTDVFHSPQSSPMLLKASKEPSPDDEHTLRPVIQFNAKVLLEGIDQRPEESTIVNLLDVYHHSRLLLQAHKSIDTSSAAISKLLPETKSLLPSHGHFLTEFQAKCLDELSQECRCRLFKRFEEIFSTKRIELSLRLLHGYFSLQFPTATKTPIAAQELLSLRLAAIQRTLTQNELWSYVEKTLGMDSTLSNNESLVLAIQGAEKALEGFSLNTVEQICLLYSIHQEDGLLFADLGAAISWMEMWPVQLSDRQRQCLQIEVHNWTKLLSKSVDLSNMRCLDACEVYRWISVGLFVDYSQRDCLKAIDSHPEGTKDPKLCWLRESIEPPLHEVDEIVDFLEAQLSTRTLDEFATLDCQKVLQIIGCLRQLTDSTDLFNASKEIVAKTCQRLYLANACTSTTEAKEDHIELPRKYLRLQEILAILLAYILKRTHARIEQASPPEIQSQTPKPRPKGVHSMEVIS</sequence>